<protein>
    <submittedName>
        <fullName evidence="2">Uncharacterized protein</fullName>
    </submittedName>
</protein>
<feature type="region of interest" description="Disordered" evidence="1">
    <location>
        <begin position="52"/>
        <end position="100"/>
    </location>
</feature>
<keyword evidence="3" id="KW-1185">Reference proteome</keyword>
<proteinExistence type="predicted"/>
<dbReference type="EMBL" id="LIAE01009280">
    <property type="protein sequence ID" value="PAV70396.1"/>
    <property type="molecule type" value="Genomic_DNA"/>
</dbReference>
<name>A0A2A2K8T4_9BILA</name>
<sequence>MSRRPSSRIPLKSQLNLIFEEESESPSKMLNDVSHPRDGALLRKKQEQWAREREEEAQMNYWPFGSPGGGAPNQRRKTMSPSIREKDRDNQQNEVRSIFV</sequence>
<dbReference type="AlphaFoldDB" id="A0A2A2K8T4"/>
<gene>
    <name evidence="2" type="ORF">WR25_06432</name>
</gene>
<reference evidence="2 3" key="1">
    <citation type="journal article" date="2017" name="Curr. Biol.">
        <title>Genome architecture and evolution of a unichromosomal asexual nematode.</title>
        <authorList>
            <person name="Fradin H."/>
            <person name="Zegar C."/>
            <person name="Gutwein M."/>
            <person name="Lucas J."/>
            <person name="Kovtun M."/>
            <person name="Corcoran D."/>
            <person name="Baugh L.R."/>
            <person name="Kiontke K."/>
            <person name="Gunsalus K."/>
            <person name="Fitch D.H."/>
            <person name="Piano F."/>
        </authorList>
    </citation>
    <scope>NUCLEOTIDE SEQUENCE [LARGE SCALE GENOMIC DNA]</scope>
    <source>
        <strain evidence="2">PF1309</strain>
    </source>
</reference>
<dbReference type="Proteomes" id="UP000218231">
    <property type="component" value="Unassembled WGS sequence"/>
</dbReference>
<evidence type="ECO:0000256" key="1">
    <source>
        <dbReference type="SAM" id="MobiDB-lite"/>
    </source>
</evidence>
<evidence type="ECO:0000313" key="2">
    <source>
        <dbReference type="EMBL" id="PAV70396.1"/>
    </source>
</evidence>
<organism evidence="2 3">
    <name type="scientific">Diploscapter pachys</name>
    <dbReference type="NCBI Taxonomy" id="2018661"/>
    <lineage>
        <taxon>Eukaryota</taxon>
        <taxon>Metazoa</taxon>
        <taxon>Ecdysozoa</taxon>
        <taxon>Nematoda</taxon>
        <taxon>Chromadorea</taxon>
        <taxon>Rhabditida</taxon>
        <taxon>Rhabditina</taxon>
        <taxon>Rhabditomorpha</taxon>
        <taxon>Rhabditoidea</taxon>
        <taxon>Rhabditidae</taxon>
        <taxon>Diploscapter</taxon>
    </lineage>
</organism>
<dbReference type="STRING" id="2018661.A0A2A2K8T4"/>
<accession>A0A2A2K8T4</accession>
<comment type="caution">
    <text evidence="2">The sequence shown here is derived from an EMBL/GenBank/DDBJ whole genome shotgun (WGS) entry which is preliminary data.</text>
</comment>
<evidence type="ECO:0000313" key="3">
    <source>
        <dbReference type="Proteomes" id="UP000218231"/>
    </source>
</evidence>